<dbReference type="GO" id="GO:0005886">
    <property type="term" value="C:plasma membrane"/>
    <property type="evidence" value="ECO:0007669"/>
    <property type="project" value="TreeGrafter"/>
</dbReference>
<dbReference type="InterPro" id="IPR035892">
    <property type="entry name" value="C2_domain_sf"/>
</dbReference>
<dbReference type="PANTHER" id="PTHR45716">
    <property type="entry name" value="BITESIZE, ISOFORM I"/>
    <property type="match status" value="1"/>
</dbReference>
<dbReference type="EMBL" id="VZRR01015348">
    <property type="protein sequence ID" value="NWW14598.1"/>
    <property type="molecule type" value="Genomic_DNA"/>
</dbReference>
<protein>
    <submittedName>
        <fullName evidence="3">P3C2B kinase</fullName>
    </submittedName>
</protein>
<dbReference type="PANTHER" id="PTHR45716:SF2">
    <property type="entry name" value="BITESIZE, ISOFORM I"/>
    <property type="match status" value="1"/>
</dbReference>
<keyword evidence="3" id="KW-0808">Transferase</keyword>
<feature type="region of interest" description="Disordered" evidence="1">
    <location>
        <begin position="1"/>
        <end position="39"/>
    </location>
</feature>
<gene>
    <name evidence="3" type="primary">Pik3c2b_1</name>
    <name evidence="3" type="ORF">OREARF_R15449</name>
</gene>
<dbReference type="AlphaFoldDB" id="A0A7K6KRD5"/>
<keyword evidence="4" id="KW-1185">Reference proteome</keyword>
<dbReference type="GO" id="GO:0070382">
    <property type="term" value="C:exocytic vesicle"/>
    <property type="evidence" value="ECO:0007669"/>
    <property type="project" value="TreeGrafter"/>
</dbReference>
<dbReference type="GO" id="GO:0016301">
    <property type="term" value="F:kinase activity"/>
    <property type="evidence" value="ECO:0007669"/>
    <property type="project" value="UniProtKB-KW"/>
</dbReference>
<dbReference type="Pfam" id="PF00168">
    <property type="entry name" value="C2"/>
    <property type="match status" value="2"/>
</dbReference>
<comment type="caution">
    <text evidence="3">The sequence shown here is derived from an EMBL/GenBank/DDBJ whole genome shotgun (WGS) entry which is preliminary data.</text>
</comment>
<dbReference type="GO" id="GO:0042043">
    <property type="term" value="F:neurexin family protein binding"/>
    <property type="evidence" value="ECO:0007669"/>
    <property type="project" value="TreeGrafter"/>
</dbReference>
<evidence type="ECO:0000313" key="4">
    <source>
        <dbReference type="Proteomes" id="UP000542358"/>
    </source>
</evidence>
<sequence>VPALAPQPPLQDGNDPDPYVKTYLLPDPQKTTKRKTKVARKTCNPTYNEMVGGTGTGLGHPRGEPWLRVRPRCAPQLVYDGIPRGDLEQRELRLSVLSEEGFWENILLGEVGIRLRDLDLAQEKMGWFALGSRGHGTL</sequence>
<evidence type="ECO:0000313" key="3">
    <source>
        <dbReference type="EMBL" id="NWW14598.1"/>
    </source>
</evidence>
<dbReference type="GO" id="GO:0006887">
    <property type="term" value="P:exocytosis"/>
    <property type="evidence" value="ECO:0007669"/>
    <property type="project" value="TreeGrafter"/>
</dbReference>
<dbReference type="Proteomes" id="UP000542358">
    <property type="component" value="Unassembled WGS sequence"/>
</dbReference>
<accession>A0A7K6KRD5</accession>
<dbReference type="InterPro" id="IPR000008">
    <property type="entry name" value="C2_dom"/>
</dbReference>
<dbReference type="Gene3D" id="2.60.40.150">
    <property type="entry name" value="C2 domain"/>
    <property type="match status" value="1"/>
</dbReference>
<evidence type="ECO:0000256" key="1">
    <source>
        <dbReference type="SAM" id="MobiDB-lite"/>
    </source>
</evidence>
<proteinExistence type="predicted"/>
<keyword evidence="3" id="KW-0418">Kinase</keyword>
<feature type="domain" description="C2" evidence="2">
    <location>
        <begin position="1"/>
        <end position="128"/>
    </location>
</feature>
<reference evidence="3 4" key="1">
    <citation type="submission" date="2019-09" db="EMBL/GenBank/DDBJ databases">
        <title>Bird 10,000 Genomes (B10K) Project - Family phase.</title>
        <authorList>
            <person name="Zhang G."/>
        </authorList>
    </citation>
    <scope>NUCLEOTIDE SEQUENCE [LARGE SCALE GENOMIC DNA]</scope>
    <source>
        <strain evidence="3">B10K-DU-029-42</strain>
        <tissue evidence="3">Muscle</tissue>
    </source>
</reference>
<dbReference type="SUPFAM" id="SSF49562">
    <property type="entry name" value="C2 domain (Calcium/lipid-binding domain, CaLB)"/>
    <property type="match status" value="1"/>
</dbReference>
<feature type="non-terminal residue" evidence="3">
    <location>
        <position position="138"/>
    </location>
</feature>
<dbReference type="PROSITE" id="PS50004">
    <property type="entry name" value="C2"/>
    <property type="match status" value="1"/>
</dbReference>
<evidence type="ECO:0000259" key="2">
    <source>
        <dbReference type="PROSITE" id="PS50004"/>
    </source>
</evidence>
<feature type="non-terminal residue" evidence="3">
    <location>
        <position position="1"/>
    </location>
</feature>
<dbReference type="CDD" id="cd08381">
    <property type="entry name" value="C2B_PI3K_class_II"/>
    <property type="match status" value="1"/>
</dbReference>
<organism evidence="3 4">
    <name type="scientific">Oreocharis arfaki</name>
    <name type="common">tit berrypecker</name>
    <dbReference type="NCBI Taxonomy" id="979223"/>
    <lineage>
        <taxon>Eukaryota</taxon>
        <taxon>Metazoa</taxon>
        <taxon>Chordata</taxon>
        <taxon>Craniata</taxon>
        <taxon>Vertebrata</taxon>
        <taxon>Euteleostomi</taxon>
        <taxon>Archelosauria</taxon>
        <taxon>Archosauria</taxon>
        <taxon>Dinosauria</taxon>
        <taxon>Saurischia</taxon>
        <taxon>Theropoda</taxon>
        <taxon>Coelurosauria</taxon>
        <taxon>Aves</taxon>
        <taxon>Neognathae</taxon>
        <taxon>Neoaves</taxon>
        <taxon>Telluraves</taxon>
        <taxon>Australaves</taxon>
        <taxon>Passeriformes</taxon>
        <taxon>Passeroidea</taxon>
        <taxon>Paramythiidae</taxon>
        <taxon>Oreocharis</taxon>
    </lineage>
</organism>
<name>A0A7K6KRD5_9PASE</name>